<dbReference type="EMBL" id="AVQL01000413">
    <property type="protein sequence ID" value="KEQ01474.1"/>
    <property type="molecule type" value="Genomic_DNA"/>
</dbReference>
<gene>
    <name evidence="2" type="ORF">SASC598J21_006060</name>
    <name evidence="1" type="ORF">SASC598J21_007430</name>
</gene>
<dbReference type="Proteomes" id="UP000027644">
    <property type="component" value="Unassembled WGS sequence"/>
</dbReference>
<proteinExistence type="predicted"/>
<evidence type="ECO:0000313" key="1">
    <source>
        <dbReference type="EMBL" id="KEQ01474.1"/>
    </source>
</evidence>
<dbReference type="AlphaFoldDB" id="A0A074W202"/>
<accession>A0A074W202</accession>
<reference evidence="1 3" key="1">
    <citation type="journal article" date="2014" name="PLoS Genet.">
        <title>Hidden diversity in honey bee gut symbionts detected by single-cell genomics.</title>
        <authorList>
            <person name="Engel P."/>
            <person name="Stepanauskas R."/>
            <person name="Moran N."/>
        </authorList>
    </citation>
    <scope>NUCLEOTIDE SEQUENCE [LARGE SCALE GENOMIC DNA]</scope>
    <source>
        <strain evidence="1 3">SCGC AB-598-J21</strain>
    </source>
</reference>
<dbReference type="EMBL" id="AVQL01000383">
    <property type="protein sequence ID" value="KEQ01618.1"/>
    <property type="molecule type" value="Genomic_DNA"/>
</dbReference>
<comment type="caution">
    <text evidence="1">The sequence shown here is derived from an EMBL/GenBank/DDBJ whole genome shotgun (WGS) entry which is preliminary data.</text>
</comment>
<evidence type="ECO:0000313" key="2">
    <source>
        <dbReference type="EMBL" id="KEQ01618.1"/>
    </source>
</evidence>
<organism evidence="1 3">
    <name type="scientific">Snodgrassella alvi SCGC AB-598-J21</name>
    <dbReference type="NCBI Taxonomy" id="1385367"/>
    <lineage>
        <taxon>Bacteria</taxon>
        <taxon>Pseudomonadati</taxon>
        <taxon>Pseudomonadota</taxon>
        <taxon>Betaproteobacteria</taxon>
        <taxon>Neisseriales</taxon>
        <taxon>Neisseriaceae</taxon>
        <taxon>Snodgrassella</taxon>
    </lineage>
</organism>
<sequence length="44" mass="5348">MIIERISMNRCEAEKKTVMMPRITIMNFRMLKDSKKYARNLAKR</sequence>
<evidence type="ECO:0000313" key="3">
    <source>
        <dbReference type="Proteomes" id="UP000027644"/>
    </source>
</evidence>
<protein>
    <submittedName>
        <fullName evidence="1">Uncharacterized protein</fullName>
    </submittedName>
</protein>
<name>A0A074W202_9NEIS</name>